<keyword evidence="2" id="KW-1185">Reference proteome</keyword>
<dbReference type="Proteomes" id="UP001281147">
    <property type="component" value="Unassembled WGS sequence"/>
</dbReference>
<reference evidence="1" key="1">
    <citation type="submission" date="2023-07" db="EMBL/GenBank/DDBJ databases">
        <title>Black Yeasts Isolated from many extreme environments.</title>
        <authorList>
            <person name="Coleine C."/>
            <person name="Stajich J.E."/>
            <person name="Selbmann L."/>
        </authorList>
    </citation>
    <scope>NUCLEOTIDE SEQUENCE</scope>
    <source>
        <strain evidence="1">CCFEE 5714</strain>
    </source>
</reference>
<dbReference type="EMBL" id="JAUTXU010000007">
    <property type="protein sequence ID" value="KAK3724003.1"/>
    <property type="molecule type" value="Genomic_DNA"/>
</dbReference>
<sequence>MTDHTTTPFRLTALPAELRNWIYQLVLPSGEFIALYEDDDSKEPALSRTCSQIRNETLPMWYAINAFAFKTNNSSVRSDNEDPAYTRSAVLIFFEVDGRDVNMHVESPLKWLGYEDAEVKLPAYEKMVDTKAQNWIGLLEELLERELLERGRWISWV</sequence>
<evidence type="ECO:0000313" key="1">
    <source>
        <dbReference type="EMBL" id="KAK3724003.1"/>
    </source>
</evidence>
<comment type="caution">
    <text evidence="1">The sequence shown here is derived from an EMBL/GenBank/DDBJ whole genome shotgun (WGS) entry which is preliminary data.</text>
</comment>
<accession>A0ACC3NVM7</accession>
<evidence type="ECO:0000313" key="2">
    <source>
        <dbReference type="Proteomes" id="UP001281147"/>
    </source>
</evidence>
<proteinExistence type="predicted"/>
<organism evidence="1 2">
    <name type="scientific">Vermiconidia calcicola</name>
    <dbReference type="NCBI Taxonomy" id="1690605"/>
    <lineage>
        <taxon>Eukaryota</taxon>
        <taxon>Fungi</taxon>
        <taxon>Dikarya</taxon>
        <taxon>Ascomycota</taxon>
        <taxon>Pezizomycotina</taxon>
        <taxon>Dothideomycetes</taxon>
        <taxon>Dothideomycetidae</taxon>
        <taxon>Mycosphaerellales</taxon>
        <taxon>Extremaceae</taxon>
        <taxon>Vermiconidia</taxon>
    </lineage>
</organism>
<name>A0ACC3NVM7_9PEZI</name>
<gene>
    <name evidence="1" type="ORF">LTR37_001487</name>
</gene>
<protein>
    <submittedName>
        <fullName evidence="1">Uncharacterized protein</fullName>
    </submittedName>
</protein>